<dbReference type="GO" id="GO:0005506">
    <property type="term" value="F:iron ion binding"/>
    <property type="evidence" value="ECO:0007669"/>
    <property type="project" value="InterPro"/>
</dbReference>
<comment type="cofactor">
    <cofactor evidence="1 6">
        <name>heme</name>
        <dbReference type="ChEBI" id="CHEBI:30413"/>
    </cofactor>
</comment>
<dbReference type="Pfam" id="PF00067">
    <property type="entry name" value="p450"/>
    <property type="match status" value="1"/>
</dbReference>
<feature type="compositionally biased region" description="Low complexity" evidence="7">
    <location>
        <begin position="997"/>
        <end position="1024"/>
    </location>
</feature>
<dbReference type="PANTHER" id="PTHR24291">
    <property type="entry name" value="CYTOCHROME P450 FAMILY 4"/>
    <property type="match status" value="1"/>
</dbReference>
<evidence type="ECO:0000256" key="7">
    <source>
        <dbReference type="SAM" id="MobiDB-lite"/>
    </source>
</evidence>
<keyword evidence="8" id="KW-1133">Transmembrane helix</keyword>
<keyword evidence="5" id="KW-0560">Oxidoreductase</keyword>
<dbReference type="InterPro" id="IPR017972">
    <property type="entry name" value="Cyt_P450_CS"/>
</dbReference>
<dbReference type="Pfam" id="PF01705">
    <property type="entry name" value="CX"/>
    <property type="match status" value="1"/>
</dbReference>
<dbReference type="Pfam" id="PF04155">
    <property type="entry name" value="Ground-like"/>
    <property type="match status" value="1"/>
</dbReference>
<feature type="transmembrane region" description="Helical" evidence="8">
    <location>
        <begin position="1197"/>
        <end position="1216"/>
    </location>
</feature>
<dbReference type="GO" id="GO:0016705">
    <property type="term" value="F:oxidoreductase activity, acting on paired donors, with incorporation or reduction of molecular oxygen"/>
    <property type="evidence" value="ECO:0007669"/>
    <property type="project" value="InterPro"/>
</dbReference>
<evidence type="ECO:0000256" key="8">
    <source>
        <dbReference type="SAM" id="Phobius"/>
    </source>
</evidence>
<organism evidence="9 10">
    <name type="scientific">Pristionchus pacificus</name>
    <name type="common">Parasitic nematode worm</name>
    <dbReference type="NCBI Taxonomy" id="54126"/>
    <lineage>
        <taxon>Eukaryota</taxon>
        <taxon>Metazoa</taxon>
        <taxon>Ecdysozoa</taxon>
        <taxon>Nematoda</taxon>
        <taxon>Chromadorea</taxon>
        <taxon>Rhabditida</taxon>
        <taxon>Rhabditina</taxon>
        <taxon>Diplogasteromorpha</taxon>
        <taxon>Diplogasteroidea</taxon>
        <taxon>Neodiplogasteridae</taxon>
        <taxon>Pristionchus</taxon>
    </lineage>
</organism>
<feature type="compositionally biased region" description="Gly residues" evidence="7">
    <location>
        <begin position="980"/>
        <end position="996"/>
    </location>
</feature>
<evidence type="ECO:0000313" key="10">
    <source>
        <dbReference type="Proteomes" id="UP000005239"/>
    </source>
</evidence>
<dbReference type="PANTHER" id="PTHR24291:SF146">
    <property type="entry name" value="CYTOCHROME P450"/>
    <property type="match status" value="1"/>
</dbReference>
<evidence type="ECO:0000256" key="1">
    <source>
        <dbReference type="ARBA" id="ARBA00001971"/>
    </source>
</evidence>
<evidence type="ECO:0000256" key="3">
    <source>
        <dbReference type="ARBA" id="ARBA00022617"/>
    </source>
</evidence>
<dbReference type="PROSITE" id="PS00086">
    <property type="entry name" value="CYTOCHROME_P450"/>
    <property type="match status" value="1"/>
</dbReference>
<dbReference type="PRINTS" id="PR00463">
    <property type="entry name" value="EP450I"/>
</dbReference>
<dbReference type="CDD" id="cd20628">
    <property type="entry name" value="CYP4"/>
    <property type="match status" value="1"/>
</dbReference>
<dbReference type="Gene3D" id="1.10.630.10">
    <property type="entry name" value="Cytochrome P450"/>
    <property type="match status" value="1"/>
</dbReference>
<dbReference type="SUPFAM" id="SSF48264">
    <property type="entry name" value="Cytochrome P450"/>
    <property type="match status" value="1"/>
</dbReference>
<keyword evidence="4 6" id="KW-0408">Iron</keyword>
<reference evidence="10" key="1">
    <citation type="journal article" date="2008" name="Nat. Genet.">
        <title>The Pristionchus pacificus genome provides a unique perspective on nematode lifestyle and parasitism.</title>
        <authorList>
            <person name="Dieterich C."/>
            <person name="Clifton S.W."/>
            <person name="Schuster L.N."/>
            <person name="Chinwalla A."/>
            <person name="Delehaunty K."/>
            <person name="Dinkelacker I."/>
            <person name="Fulton L."/>
            <person name="Fulton R."/>
            <person name="Godfrey J."/>
            <person name="Minx P."/>
            <person name="Mitreva M."/>
            <person name="Roeseler W."/>
            <person name="Tian H."/>
            <person name="Witte H."/>
            <person name="Yang S.P."/>
            <person name="Wilson R.K."/>
            <person name="Sommer R.J."/>
        </authorList>
    </citation>
    <scope>NUCLEOTIDE SEQUENCE [LARGE SCALE GENOMIC DNA]</scope>
    <source>
        <strain evidence="10">PS312</strain>
    </source>
</reference>
<dbReference type="InterPro" id="IPR050196">
    <property type="entry name" value="Cytochrome_P450_Monoox"/>
</dbReference>
<evidence type="ECO:0000256" key="4">
    <source>
        <dbReference type="ARBA" id="ARBA00023004"/>
    </source>
</evidence>
<name>A0A2A6CSK6_PRIPA</name>
<proteinExistence type="inferred from homology"/>
<keyword evidence="6" id="KW-0479">Metal-binding</keyword>
<keyword evidence="5" id="KW-0503">Monooxygenase</keyword>
<dbReference type="InterPro" id="IPR001128">
    <property type="entry name" value="Cyt_P450"/>
</dbReference>
<keyword evidence="8" id="KW-0472">Membrane</keyword>
<dbReference type="Proteomes" id="UP000005239">
    <property type="component" value="Unassembled WGS sequence"/>
</dbReference>
<sequence length="1295" mass="141954">MNEQLRNKVETNRSNILQNNDRSLNYASKLFREFRSKESLIDYRPLFTMAILLAFLLCFIFIVIDNRRKIRNFLIYYSKAKKAFSQIPGPPSIPLFGSAHLFKWNVLKFTYQVEEWGRKYLLADPEKSHGMWHLWAGPVPVVVCGTHESIRVILESNSNITKPNHYQILEKWLGSGLVIRTNEKWHARRKLLTPAFHFNILKRYIPIFGEQTEILLNIFDDHADTNDVVDVFPLIKRCGLDIIAETAMGTRLGSQTHQNSDYIDAVYRLSQIAWDYIRFPWLWYKPIWAISGYANEFNQKCAIAQNFTRRVIEQRREALEEEGLLEGEFNEEQVKTKKLALLDLLLMMQKANALSSDTNSSAIGFTLWFLGQHLEYQKKVHEEIDEIFGSDDRCPTEDDICRMVYIEKCYKEALRMTPPVPIIARQLSHDTQIGDVTLPEGMTVIVSPVSASRDARYWERPEEFYPDHFDSDKQSARDSYSFIPFSGGPRNCIGQKFAILEAKSMLAHIFRRFRVESIDIWPANRPLPEIILKPSNGFKILLATLLVALGHSQIQKRPPRQGGYVELPPGLQIPGAPYLNTGAGKGGRTYIKYGRPGAQVGLSQSAAIDIGKESYVESLNEITQPAVPLMAPTAGRTPSVNPGFGRAGIISNTVTETLSEQSGQTYVQAPKGSPAISVHTSVVPAAASPAAAVGPVASVPAGGPSGASAPNYPVAGMGKPLYLSNSTEYIARLHEKHTQVDPMMQINQQGSTYAQLGGGQFFQSLFSSKGGFSPLSFFLGGGNRGGGGGGGGGAPFFIPVPIVVPPPPPPPPGPACYTNKSGFLCCNVTLETTMEKAFTEFKSEGFSGCNVQKMASIVAEAAEKKFGTPFESIAAHKDFVAKINFAGDLNCKIEVDGKFILAYATPLPEKEVNIIDANSFFSGDASELIESGNGTDPDKPTYIVPSFSPPPPLLDDPIILMRFPFLTVLVAVTTWKGVSPRGGMGGGGRGGGGHSSGGHSSSAARSSSYSSSSSHSSAPSSSGVRSGGGTAPRSSPSYHSSSISHASFTSSLLTSMAVSSMFHHSMSPYSHRYVYVAQDEKAPFRTNVTASRDYYFGEENIPVDNCTEIATGLNTTTGDDTIDLILAQTTLLLENNSTLNSTCNICTYRIDDNSTDSEWSQIEFKDGSRPTTIAWQCKRDEICCGVDCCGQQTEGELKWMIVLISIGSALSVLILIKCIVSIRKWCSSDCRTQELGQAPPLTKLDNHPPPPTSAPVPPSYSHLNASHSVPRPSSAASLSGVQPNISKKQRKYEQN</sequence>
<evidence type="ECO:0000256" key="2">
    <source>
        <dbReference type="ARBA" id="ARBA00010617"/>
    </source>
</evidence>
<keyword evidence="3 6" id="KW-0349">Heme</keyword>
<reference evidence="9" key="2">
    <citation type="submission" date="2022-06" db="UniProtKB">
        <authorList>
            <consortium name="EnsemblMetazoa"/>
        </authorList>
    </citation>
    <scope>IDENTIFICATION</scope>
    <source>
        <strain evidence="9">PS312</strain>
    </source>
</reference>
<dbReference type="InterPro" id="IPR007284">
    <property type="entry name" value="Ground-like_dom"/>
</dbReference>
<feature type="region of interest" description="Disordered" evidence="7">
    <location>
        <begin position="1237"/>
        <end position="1295"/>
    </location>
</feature>
<keyword evidence="8" id="KW-0812">Transmembrane</keyword>
<keyword evidence="10" id="KW-1185">Reference proteome</keyword>
<dbReference type="InterPro" id="IPR002619">
    <property type="entry name" value="CX"/>
</dbReference>
<feature type="compositionally biased region" description="Pro residues" evidence="7">
    <location>
        <begin position="1247"/>
        <end position="1258"/>
    </location>
</feature>
<feature type="region of interest" description="Disordered" evidence="7">
    <location>
        <begin position="980"/>
        <end position="1041"/>
    </location>
</feature>
<dbReference type="EnsemblMetazoa" id="PPA14080.1">
    <property type="protein sequence ID" value="PPA14080.1"/>
    <property type="gene ID" value="WBGene00103634"/>
</dbReference>
<dbReference type="GO" id="GO:0020037">
    <property type="term" value="F:heme binding"/>
    <property type="evidence" value="ECO:0007669"/>
    <property type="project" value="InterPro"/>
</dbReference>
<feature type="binding site" description="axial binding residue" evidence="6">
    <location>
        <position position="492"/>
    </location>
    <ligand>
        <name>heme</name>
        <dbReference type="ChEBI" id="CHEBI:30413"/>
    </ligand>
    <ligandPart>
        <name>Fe</name>
        <dbReference type="ChEBI" id="CHEBI:18248"/>
    </ligandPart>
</feature>
<dbReference type="GO" id="GO:0004497">
    <property type="term" value="F:monooxygenase activity"/>
    <property type="evidence" value="ECO:0007669"/>
    <property type="project" value="UniProtKB-KW"/>
</dbReference>
<accession>A0A2A6CSK6</accession>
<dbReference type="InterPro" id="IPR002401">
    <property type="entry name" value="Cyt_P450_E_grp-I"/>
</dbReference>
<accession>A0A8R1UBG8</accession>
<evidence type="ECO:0000256" key="6">
    <source>
        <dbReference type="PIRSR" id="PIRSR602401-1"/>
    </source>
</evidence>
<evidence type="ECO:0000256" key="5">
    <source>
        <dbReference type="ARBA" id="ARBA00023033"/>
    </source>
</evidence>
<dbReference type="InterPro" id="IPR036396">
    <property type="entry name" value="Cyt_P450_sf"/>
</dbReference>
<comment type="similarity">
    <text evidence="2">Belongs to the cytochrome P450 family.</text>
</comment>
<gene>
    <name evidence="9" type="primary">WBGene00103634</name>
</gene>
<feature type="compositionally biased region" description="Polar residues" evidence="7">
    <location>
        <begin position="1274"/>
        <end position="1286"/>
    </location>
</feature>
<evidence type="ECO:0000313" key="9">
    <source>
        <dbReference type="EnsemblMetazoa" id="PPA14080.1"/>
    </source>
</evidence>
<feature type="transmembrane region" description="Helical" evidence="8">
    <location>
        <begin position="45"/>
        <end position="64"/>
    </location>
</feature>
<protein>
    <submittedName>
        <fullName evidence="9">Cytochrome P450</fullName>
    </submittedName>
</protein>